<dbReference type="AlphaFoldDB" id="A0AAD9UPI0"/>
<evidence type="ECO:0000256" key="2">
    <source>
        <dbReference type="ARBA" id="ARBA00022980"/>
    </source>
</evidence>
<evidence type="ECO:0000256" key="1">
    <source>
        <dbReference type="ARBA" id="ARBA00009451"/>
    </source>
</evidence>
<proteinExistence type="inferred from homology"/>
<evidence type="ECO:0000313" key="5">
    <source>
        <dbReference type="EMBL" id="KAK2197093.1"/>
    </source>
</evidence>
<dbReference type="InterPro" id="IPR047867">
    <property type="entry name" value="Ribosomal_uL22_bac/org-type"/>
</dbReference>
<dbReference type="Proteomes" id="UP001214638">
    <property type="component" value="Unassembled WGS sequence"/>
</dbReference>
<dbReference type="GO" id="GO:0015934">
    <property type="term" value="C:large ribosomal subunit"/>
    <property type="evidence" value="ECO:0007669"/>
    <property type="project" value="InterPro"/>
</dbReference>
<evidence type="ECO:0000256" key="3">
    <source>
        <dbReference type="ARBA" id="ARBA00023274"/>
    </source>
</evidence>
<reference evidence="5" key="1">
    <citation type="journal article" date="2023" name="Nat. Microbiol.">
        <title>Babesia duncani multi-omics identifies virulence factors and drug targets.</title>
        <authorList>
            <person name="Singh P."/>
            <person name="Lonardi S."/>
            <person name="Liang Q."/>
            <person name="Vydyam P."/>
            <person name="Khabirova E."/>
            <person name="Fang T."/>
            <person name="Gihaz S."/>
            <person name="Thekkiniath J."/>
            <person name="Munshi M."/>
            <person name="Abel S."/>
            <person name="Ciampossin L."/>
            <person name="Batugedara G."/>
            <person name="Gupta M."/>
            <person name="Lu X.M."/>
            <person name="Lenz T."/>
            <person name="Chakravarty S."/>
            <person name="Cornillot E."/>
            <person name="Hu Y."/>
            <person name="Ma W."/>
            <person name="Gonzalez L.M."/>
            <person name="Sanchez S."/>
            <person name="Estrada K."/>
            <person name="Sanchez-Flores A."/>
            <person name="Montero E."/>
            <person name="Harb O.S."/>
            <person name="Le Roch K.G."/>
            <person name="Mamoun C.B."/>
        </authorList>
    </citation>
    <scope>NUCLEOTIDE SEQUENCE</scope>
    <source>
        <strain evidence="5">WA1</strain>
    </source>
</reference>
<protein>
    <submittedName>
        <fullName evidence="5">Bifunctional Ribosomal protein L22-L17 superfamily/Ribosomal protein L22-L17</fullName>
    </submittedName>
</protein>
<keyword evidence="2 4" id="KW-0689">Ribosomal protein</keyword>
<dbReference type="PANTHER" id="PTHR13501">
    <property type="entry name" value="CHLOROPLAST 50S RIBOSOMAL PROTEIN L22-RELATED"/>
    <property type="match status" value="1"/>
</dbReference>
<dbReference type="RefSeq" id="XP_067803935.1">
    <property type="nucleotide sequence ID" value="XM_067945144.1"/>
</dbReference>
<comment type="caution">
    <text evidence="5">The sequence shown here is derived from an EMBL/GenBank/DDBJ whole genome shotgun (WGS) entry which is preliminary data.</text>
</comment>
<dbReference type="InterPro" id="IPR001063">
    <property type="entry name" value="Ribosomal_uL22"/>
</dbReference>
<evidence type="ECO:0000313" key="6">
    <source>
        <dbReference type="Proteomes" id="UP001214638"/>
    </source>
</evidence>
<comment type="similarity">
    <text evidence="1 4">Belongs to the universal ribosomal protein uL22 family.</text>
</comment>
<keyword evidence="3 4" id="KW-0687">Ribonucleoprotein</keyword>
<gene>
    <name evidence="5" type="ORF">BdWA1_000090</name>
</gene>
<dbReference type="GeneID" id="94334388"/>
<dbReference type="Gene3D" id="3.90.470.10">
    <property type="entry name" value="Ribosomal protein L22/L17"/>
    <property type="match status" value="1"/>
</dbReference>
<dbReference type="SUPFAM" id="SSF54843">
    <property type="entry name" value="Ribosomal protein L22"/>
    <property type="match status" value="1"/>
</dbReference>
<dbReference type="KEGG" id="bdw:94334388"/>
<dbReference type="EMBL" id="JALLKP010000001">
    <property type="protein sequence ID" value="KAK2197093.1"/>
    <property type="molecule type" value="Genomic_DNA"/>
</dbReference>
<accession>A0AAD9UPI0</accession>
<dbReference type="Pfam" id="PF00237">
    <property type="entry name" value="Ribosomal_L22"/>
    <property type="match status" value="1"/>
</dbReference>
<keyword evidence="6" id="KW-1185">Reference proteome</keyword>
<dbReference type="GO" id="GO:0003735">
    <property type="term" value="F:structural constituent of ribosome"/>
    <property type="evidence" value="ECO:0007669"/>
    <property type="project" value="InterPro"/>
</dbReference>
<sequence>MINWFEPFFKRTAVFGTVAHRFFSGLRNKTRGIKNPYYRKKGFYEWRQKLIYRLNRRRYLRNFVLPKSLDHTEAPIKRKGEGHVWEFKVDQLPISKKRLKLYTKLLTNLHLQDAIDWLCAMPTIRTNRILNSLSEAQQKIYQDYGGDPSRLYLDNIIINYTTPIKQIKFHALGNFGIMKTWRNVLVYRIREMPLEEFYQKIHILGHIPKCMGAEMRNAINQKLVSPQIITEWYPYLTAHSRFYYRKYLKWLNDNGKFDYYRHRRNWIQQYATNLQGFVPLLHAYNPRQRDAQRKIRGLDDNLTNENMLDPQL</sequence>
<dbReference type="PANTHER" id="PTHR13501:SF10">
    <property type="entry name" value="LARGE RIBOSOMAL SUBUNIT PROTEIN UL22M"/>
    <property type="match status" value="1"/>
</dbReference>
<evidence type="ECO:0000256" key="4">
    <source>
        <dbReference type="RuleBase" id="RU004005"/>
    </source>
</evidence>
<name>A0AAD9UPI0_9APIC</name>
<dbReference type="GO" id="GO:0006412">
    <property type="term" value="P:translation"/>
    <property type="evidence" value="ECO:0007669"/>
    <property type="project" value="InterPro"/>
</dbReference>
<organism evidence="5 6">
    <name type="scientific">Babesia duncani</name>
    <dbReference type="NCBI Taxonomy" id="323732"/>
    <lineage>
        <taxon>Eukaryota</taxon>
        <taxon>Sar</taxon>
        <taxon>Alveolata</taxon>
        <taxon>Apicomplexa</taxon>
        <taxon>Aconoidasida</taxon>
        <taxon>Piroplasmida</taxon>
        <taxon>Babesiidae</taxon>
        <taxon>Babesia</taxon>
    </lineage>
</organism>
<dbReference type="InterPro" id="IPR036394">
    <property type="entry name" value="Ribosomal_uL22_sf"/>
</dbReference>